<name>A0A1H1JSN9_9BURK</name>
<evidence type="ECO:0000256" key="6">
    <source>
        <dbReference type="ARBA" id="ARBA00023136"/>
    </source>
</evidence>
<dbReference type="InterPro" id="IPR000515">
    <property type="entry name" value="MetI-like"/>
</dbReference>
<dbReference type="AlphaFoldDB" id="A0A1H1JSN9"/>
<comment type="subcellular location">
    <subcellularLocation>
        <location evidence="1 7">Cell membrane</location>
        <topology evidence="1 7">Multi-pass membrane protein</topology>
    </subcellularLocation>
</comment>
<evidence type="ECO:0000313" key="10">
    <source>
        <dbReference type="Proteomes" id="UP000183487"/>
    </source>
</evidence>
<comment type="similarity">
    <text evidence="7">Belongs to the binding-protein-dependent transport system permease family.</text>
</comment>
<dbReference type="InterPro" id="IPR045621">
    <property type="entry name" value="BPD_transp_1_N"/>
</dbReference>
<dbReference type="PANTHER" id="PTHR43163">
    <property type="entry name" value="DIPEPTIDE TRANSPORT SYSTEM PERMEASE PROTEIN DPPB-RELATED"/>
    <property type="match status" value="1"/>
</dbReference>
<dbReference type="Pfam" id="PF19300">
    <property type="entry name" value="BPD_transp_1_N"/>
    <property type="match status" value="1"/>
</dbReference>
<proteinExistence type="inferred from homology"/>
<dbReference type="RefSeq" id="WP_074772980.1">
    <property type="nucleotide sequence ID" value="NZ_FNKP01000003.1"/>
</dbReference>
<dbReference type="OrthoDB" id="9803623at2"/>
<dbReference type="Pfam" id="PF00528">
    <property type="entry name" value="BPD_transp_1"/>
    <property type="match status" value="1"/>
</dbReference>
<dbReference type="CDD" id="cd06261">
    <property type="entry name" value="TM_PBP2"/>
    <property type="match status" value="1"/>
</dbReference>
<dbReference type="SUPFAM" id="SSF161098">
    <property type="entry name" value="MetI-like"/>
    <property type="match status" value="1"/>
</dbReference>
<dbReference type="PROSITE" id="PS50928">
    <property type="entry name" value="ABC_TM1"/>
    <property type="match status" value="1"/>
</dbReference>
<keyword evidence="10" id="KW-1185">Reference proteome</keyword>
<keyword evidence="3" id="KW-1003">Cell membrane</keyword>
<dbReference type="Gene3D" id="1.10.3720.10">
    <property type="entry name" value="MetI-like"/>
    <property type="match status" value="1"/>
</dbReference>
<dbReference type="GO" id="GO:0005886">
    <property type="term" value="C:plasma membrane"/>
    <property type="evidence" value="ECO:0007669"/>
    <property type="project" value="UniProtKB-SubCell"/>
</dbReference>
<evidence type="ECO:0000259" key="8">
    <source>
        <dbReference type="PROSITE" id="PS50928"/>
    </source>
</evidence>
<evidence type="ECO:0000256" key="5">
    <source>
        <dbReference type="ARBA" id="ARBA00022989"/>
    </source>
</evidence>
<dbReference type="GO" id="GO:0055085">
    <property type="term" value="P:transmembrane transport"/>
    <property type="evidence" value="ECO:0007669"/>
    <property type="project" value="InterPro"/>
</dbReference>
<feature type="transmembrane region" description="Helical" evidence="7">
    <location>
        <begin position="255"/>
        <end position="281"/>
    </location>
</feature>
<accession>A0A1H1JSN9</accession>
<organism evidence="9 10">
    <name type="scientific">Paraburkholderia fungorum</name>
    <dbReference type="NCBI Taxonomy" id="134537"/>
    <lineage>
        <taxon>Bacteria</taxon>
        <taxon>Pseudomonadati</taxon>
        <taxon>Pseudomonadota</taxon>
        <taxon>Betaproteobacteria</taxon>
        <taxon>Burkholderiales</taxon>
        <taxon>Burkholderiaceae</taxon>
        <taxon>Paraburkholderia</taxon>
    </lineage>
</organism>
<gene>
    <name evidence="9" type="ORF">SAMN05443245_7220</name>
</gene>
<keyword evidence="5 7" id="KW-1133">Transmembrane helix</keyword>
<feature type="transmembrane region" description="Helical" evidence="7">
    <location>
        <begin position="25"/>
        <end position="45"/>
    </location>
</feature>
<sequence>MVRQLSDSLATPAQNARRSPLLRLFARRVMQGIATLFVAVTLIFAGTNLLPGNIAATILGQSATPSAVAAMQRELGLDEPLLSRYGRWLGGLAHGDFGDSYTTRVPVVQAIAPRLGYTLLLAASAAAIAVPLSLVLGMLAVLNRGGWLDRAILAGSRLSVALPEFFVGYLLIALFSVLLPWLPSSAADAGSGTLSGWLTSLALPCATLVLAILGHMTSMTRAALSDVMATPFVEMAQLKGLAPHRVIFRHALPNAVAPIVSIIALNLAYLTVGAVVVETIFVYPGLGQYMVDSVVKRDVPAVQACGVIFGALYVGLNLLADLVAIAANPRLRYPR</sequence>
<feature type="transmembrane region" description="Helical" evidence="7">
    <location>
        <begin position="194"/>
        <end position="213"/>
    </location>
</feature>
<dbReference type="EMBL" id="FNKP01000003">
    <property type="protein sequence ID" value="SDR52547.1"/>
    <property type="molecule type" value="Genomic_DNA"/>
</dbReference>
<feature type="transmembrane region" description="Helical" evidence="7">
    <location>
        <begin position="115"/>
        <end position="142"/>
    </location>
</feature>
<feature type="transmembrane region" description="Helical" evidence="7">
    <location>
        <begin position="301"/>
        <end position="327"/>
    </location>
</feature>
<protein>
    <submittedName>
        <fullName evidence="9">Peptide/nickel transport system permease protein</fullName>
    </submittedName>
</protein>
<keyword evidence="6 7" id="KW-0472">Membrane</keyword>
<evidence type="ECO:0000256" key="2">
    <source>
        <dbReference type="ARBA" id="ARBA00022448"/>
    </source>
</evidence>
<evidence type="ECO:0000313" key="9">
    <source>
        <dbReference type="EMBL" id="SDR52547.1"/>
    </source>
</evidence>
<keyword evidence="4 7" id="KW-0812">Transmembrane</keyword>
<dbReference type="Proteomes" id="UP000183487">
    <property type="component" value="Unassembled WGS sequence"/>
</dbReference>
<evidence type="ECO:0000256" key="4">
    <source>
        <dbReference type="ARBA" id="ARBA00022692"/>
    </source>
</evidence>
<feature type="transmembrane region" description="Helical" evidence="7">
    <location>
        <begin position="162"/>
        <end position="182"/>
    </location>
</feature>
<evidence type="ECO:0000256" key="1">
    <source>
        <dbReference type="ARBA" id="ARBA00004651"/>
    </source>
</evidence>
<reference evidence="10" key="1">
    <citation type="submission" date="2016-10" db="EMBL/GenBank/DDBJ databases">
        <authorList>
            <person name="Varghese N."/>
        </authorList>
    </citation>
    <scope>NUCLEOTIDE SEQUENCE [LARGE SCALE GENOMIC DNA]</scope>
    <source>
        <strain evidence="10">GAS106B</strain>
    </source>
</reference>
<keyword evidence="2 7" id="KW-0813">Transport</keyword>
<evidence type="ECO:0000256" key="3">
    <source>
        <dbReference type="ARBA" id="ARBA00022475"/>
    </source>
</evidence>
<evidence type="ECO:0000256" key="7">
    <source>
        <dbReference type="RuleBase" id="RU363032"/>
    </source>
</evidence>
<dbReference type="PANTHER" id="PTHR43163:SF6">
    <property type="entry name" value="DIPEPTIDE TRANSPORT SYSTEM PERMEASE PROTEIN DPPB-RELATED"/>
    <property type="match status" value="1"/>
</dbReference>
<feature type="domain" description="ABC transmembrane type-1" evidence="8">
    <location>
        <begin position="115"/>
        <end position="320"/>
    </location>
</feature>
<dbReference type="InterPro" id="IPR035906">
    <property type="entry name" value="MetI-like_sf"/>
</dbReference>